<accession>A0A450TVN3</accession>
<organism evidence="10">
    <name type="scientific">Candidatus Kentrum sp. FW</name>
    <dbReference type="NCBI Taxonomy" id="2126338"/>
    <lineage>
        <taxon>Bacteria</taxon>
        <taxon>Pseudomonadati</taxon>
        <taxon>Pseudomonadota</taxon>
        <taxon>Gammaproteobacteria</taxon>
        <taxon>Candidatus Kentrum</taxon>
    </lineage>
</organism>
<dbReference type="GO" id="GO:0042597">
    <property type="term" value="C:periplasmic space"/>
    <property type="evidence" value="ECO:0007669"/>
    <property type="project" value="UniProtKB-SubCell"/>
</dbReference>
<dbReference type="InterPro" id="IPR012336">
    <property type="entry name" value="Thioredoxin-like_fold"/>
</dbReference>
<feature type="domain" description="Thioredoxin-like fold" evidence="9">
    <location>
        <begin position="120"/>
        <end position="240"/>
    </location>
</feature>
<dbReference type="Pfam" id="PF10411">
    <property type="entry name" value="DsbC_N"/>
    <property type="match status" value="1"/>
</dbReference>
<evidence type="ECO:0000259" key="9">
    <source>
        <dbReference type="Pfam" id="PF13098"/>
    </source>
</evidence>
<feature type="domain" description="Disulphide bond isomerase DsbC/G N-terminal" evidence="8">
    <location>
        <begin position="32"/>
        <end position="93"/>
    </location>
</feature>
<dbReference type="PANTHER" id="PTHR35272">
    <property type="entry name" value="THIOL:DISULFIDE INTERCHANGE PROTEIN DSBC-RELATED"/>
    <property type="match status" value="1"/>
</dbReference>
<keyword evidence="6 7" id="KW-0676">Redox-active center</keyword>
<dbReference type="SUPFAM" id="SSF52833">
    <property type="entry name" value="Thioredoxin-like"/>
    <property type="match status" value="1"/>
</dbReference>
<evidence type="ECO:0000256" key="1">
    <source>
        <dbReference type="ARBA" id="ARBA00004418"/>
    </source>
</evidence>
<dbReference type="CDD" id="cd03020">
    <property type="entry name" value="DsbA_DsbC_DsbG"/>
    <property type="match status" value="1"/>
</dbReference>
<evidence type="ECO:0000256" key="6">
    <source>
        <dbReference type="ARBA" id="ARBA00023284"/>
    </source>
</evidence>
<dbReference type="InterPro" id="IPR051470">
    <property type="entry name" value="Thiol:disulfide_interchange"/>
</dbReference>
<keyword evidence="5" id="KW-1015">Disulfide bond</keyword>
<comment type="similarity">
    <text evidence="2 7">Belongs to the thioredoxin family. DsbC subfamily.</text>
</comment>
<keyword evidence="3 7" id="KW-0732">Signal</keyword>
<evidence type="ECO:0000256" key="5">
    <source>
        <dbReference type="ARBA" id="ARBA00023157"/>
    </source>
</evidence>
<dbReference type="PANTHER" id="PTHR35272:SF3">
    <property type="entry name" value="THIOL:DISULFIDE INTERCHANGE PROTEIN DSBC"/>
    <property type="match status" value="1"/>
</dbReference>
<comment type="function">
    <text evidence="7">Required for disulfide bond formation in some periplasmic proteins. Acts by transferring its disulfide bond to other proteins and is reduced in the process.</text>
</comment>
<feature type="chain" id="PRO_5018809314" description="Thiol:disulfide interchange protein" evidence="7">
    <location>
        <begin position="23"/>
        <end position="245"/>
    </location>
</feature>
<evidence type="ECO:0000256" key="2">
    <source>
        <dbReference type="ARBA" id="ARBA00009813"/>
    </source>
</evidence>
<dbReference type="EMBL" id="CAADFE010000042">
    <property type="protein sequence ID" value="VFJ73034.1"/>
    <property type="molecule type" value="Genomic_DNA"/>
</dbReference>
<proteinExistence type="inferred from homology"/>
<keyword evidence="4 7" id="KW-0574">Periplasm</keyword>
<evidence type="ECO:0000256" key="4">
    <source>
        <dbReference type="ARBA" id="ARBA00022764"/>
    </source>
</evidence>
<dbReference type="Gene3D" id="3.40.30.10">
    <property type="entry name" value="Glutaredoxin"/>
    <property type="match status" value="1"/>
</dbReference>
<dbReference type="InterPro" id="IPR033954">
    <property type="entry name" value="DiS-bond_Isoase_DsbC/G"/>
</dbReference>
<feature type="signal peptide" evidence="7">
    <location>
        <begin position="1"/>
        <end position="22"/>
    </location>
</feature>
<evidence type="ECO:0000313" key="10">
    <source>
        <dbReference type="EMBL" id="VFJ73034.1"/>
    </source>
</evidence>
<gene>
    <name evidence="10" type="ORF">BECKFW1821C_GA0114237_104222</name>
</gene>
<evidence type="ECO:0000256" key="7">
    <source>
        <dbReference type="RuleBase" id="RU364038"/>
    </source>
</evidence>
<name>A0A450TVN3_9GAMM</name>
<evidence type="ECO:0000259" key="8">
    <source>
        <dbReference type="Pfam" id="PF10411"/>
    </source>
</evidence>
<dbReference type="AlphaFoldDB" id="A0A450TVN3"/>
<dbReference type="InterPro" id="IPR018950">
    <property type="entry name" value="DiS-bond_isomerase_DsbC/G_N"/>
</dbReference>
<dbReference type="Pfam" id="PF13098">
    <property type="entry name" value="Thioredoxin_2"/>
    <property type="match status" value="1"/>
</dbReference>
<reference evidence="10" key="1">
    <citation type="submission" date="2019-02" db="EMBL/GenBank/DDBJ databases">
        <authorList>
            <person name="Gruber-Vodicka R. H."/>
            <person name="Seah K. B. B."/>
        </authorList>
    </citation>
    <scope>NUCLEOTIDE SEQUENCE</scope>
    <source>
        <strain evidence="10">BECK_BZ131</strain>
    </source>
</reference>
<evidence type="ECO:0000256" key="3">
    <source>
        <dbReference type="ARBA" id="ARBA00022729"/>
    </source>
</evidence>
<sequence length="245" mass="26732">MLKKTLLPIIAIAMLYPSISVAAKDSSVDRIPAPVRQAVQRILPMGADSITNAPVRGLYEVTSGMVVIYISQDGKFAIQGDIFELKGGKNLTEKKQNHARRDAIEAIGEDGMIVFAPSRTQHTITVFTDVDCHYCRKLHNEVPALKDAGIAVRYLAFPRAGPSSDTYETMVSVWCAKDRQKGMTDAKTGKTVAKKKCVHPVDEHLALGREIGVRGTPAIVLEDGTLISGYLPASRLQDMLEKASR</sequence>
<dbReference type="InterPro" id="IPR009094">
    <property type="entry name" value="DiS-bond_isomerase_DsbC/G_N_sf"/>
</dbReference>
<dbReference type="InterPro" id="IPR036249">
    <property type="entry name" value="Thioredoxin-like_sf"/>
</dbReference>
<comment type="subcellular location">
    <subcellularLocation>
        <location evidence="1 7">Periplasm</location>
    </subcellularLocation>
</comment>
<protein>
    <recommendedName>
        <fullName evidence="7">Thiol:disulfide interchange protein</fullName>
    </recommendedName>
</protein>
<dbReference type="SUPFAM" id="SSF54423">
    <property type="entry name" value="DsbC/DsbG N-terminal domain-like"/>
    <property type="match status" value="1"/>
</dbReference>
<dbReference type="Gene3D" id="3.10.450.70">
    <property type="entry name" value="Disulphide bond isomerase, DsbC/G, N-terminal"/>
    <property type="match status" value="1"/>
</dbReference>